<evidence type="ECO:0000259" key="8">
    <source>
        <dbReference type="PROSITE" id="PS50846"/>
    </source>
</evidence>
<comment type="similarity">
    <text evidence="7">Belongs to the ATX1 family.</text>
</comment>
<sequence length="57" mass="6379">MTCQGCSNAVKRALSRENITEVDIDMDNQIVTVKTDRDGELVYSTIVKTGKKTEKMN</sequence>
<dbReference type="GO" id="GO:0006825">
    <property type="term" value="P:copper ion transport"/>
    <property type="evidence" value="ECO:0007669"/>
    <property type="project" value="UniProtKB-KW"/>
</dbReference>
<dbReference type="SUPFAM" id="SSF55008">
    <property type="entry name" value="HMA, heavy metal-associated domain"/>
    <property type="match status" value="1"/>
</dbReference>
<dbReference type="InterPro" id="IPR006121">
    <property type="entry name" value="HMA_dom"/>
</dbReference>
<proteinExistence type="inferred from homology"/>
<feature type="domain" description="HMA" evidence="8">
    <location>
        <begin position="1"/>
        <end position="54"/>
    </location>
</feature>
<keyword evidence="3" id="KW-0187">Copper transport</keyword>
<keyword evidence="4" id="KW-0186">Copper</keyword>
<evidence type="ECO:0000256" key="7">
    <source>
        <dbReference type="ARBA" id="ARBA00038171"/>
    </source>
</evidence>
<keyword evidence="10" id="KW-1185">Reference proteome</keyword>
<reference evidence="9 10" key="1">
    <citation type="journal article" date="2018" name="MBio">
        <title>Comparative Genomics Reveals the Core Gene Toolbox for the Fungus-Insect Symbiosis.</title>
        <authorList>
            <person name="Wang Y."/>
            <person name="Stata M."/>
            <person name="Wang W."/>
            <person name="Stajich J.E."/>
            <person name="White M.M."/>
            <person name="Moncalvo J.M."/>
        </authorList>
    </citation>
    <scope>NUCLEOTIDE SEQUENCE [LARGE SCALE GENOMIC DNA]</scope>
    <source>
        <strain evidence="9 10">SC-DP-2</strain>
    </source>
</reference>
<evidence type="ECO:0000256" key="2">
    <source>
        <dbReference type="ARBA" id="ARBA00022723"/>
    </source>
</evidence>
<dbReference type="InterPro" id="IPR036163">
    <property type="entry name" value="HMA_dom_sf"/>
</dbReference>
<evidence type="ECO:0000313" key="10">
    <source>
        <dbReference type="Proteomes" id="UP000245609"/>
    </source>
</evidence>
<dbReference type="Pfam" id="PF00403">
    <property type="entry name" value="HMA"/>
    <property type="match status" value="1"/>
</dbReference>
<dbReference type="PROSITE" id="PS50846">
    <property type="entry name" value="HMA_2"/>
    <property type="match status" value="1"/>
</dbReference>
<dbReference type="OrthoDB" id="689350at2759"/>
<dbReference type="GO" id="GO:0005829">
    <property type="term" value="C:cytosol"/>
    <property type="evidence" value="ECO:0007669"/>
    <property type="project" value="TreeGrafter"/>
</dbReference>
<keyword evidence="6" id="KW-0143">Chaperone</keyword>
<dbReference type="Gene3D" id="3.30.70.100">
    <property type="match status" value="1"/>
</dbReference>
<dbReference type="GO" id="GO:0016531">
    <property type="term" value="F:copper chaperone activity"/>
    <property type="evidence" value="ECO:0007669"/>
    <property type="project" value="TreeGrafter"/>
</dbReference>
<dbReference type="PANTHER" id="PTHR46365:SF1">
    <property type="entry name" value="COPPER TRANSPORT PROTEIN ATOX1"/>
    <property type="match status" value="1"/>
</dbReference>
<dbReference type="STRING" id="133381.A0A2T9ZGV7"/>
<dbReference type="InterPro" id="IPR051881">
    <property type="entry name" value="Copper_transport_ATOX1-like"/>
</dbReference>
<evidence type="ECO:0000256" key="4">
    <source>
        <dbReference type="ARBA" id="ARBA00023008"/>
    </source>
</evidence>
<gene>
    <name evidence="9" type="ORF">BB560_001700</name>
</gene>
<accession>A0A2T9ZGV7</accession>
<keyword evidence="5" id="KW-0406">Ion transport</keyword>
<evidence type="ECO:0000313" key="9">
    <source>
        <dbReference type="EMBL" id="PVV03818.1"/>
    </source>
</evidence>
<dbReference type="GO" id="GO:0046872">
    <property type="term" value="F:metal ion binding"/>
    <property type="evidence" value="ECO:0007669"/>
    <property type="project" value="UniProtKB-KW"/>
</dbReference>
<dbReference type="PANTHER" id="PTHR46365">
    <property type="entry name" value="COPPER TRANSPORT PROTEIN ATOX1"/>
    <property type="match status" value="1"/>
</dbReference>
<keyword evidence="1" id="KW-0813">Transport</keyword>
<dbReference type="CDD" id="cd00371">
    <property type="entry name" value="HMA"/>
    <property type="match status" value="1"/>
</dbReference>
<dbReference type="Proteomes" id="UP000245609">
    <property type="component" value="Unassembled WGS sequence"/>
</dbReference>
<evidence type="ECO:0000256" key="3">
    <source>
        <dbReference type="ARBA" id="ARBA00022796"/>
    </source>
</evidence>
<protein>
    <recommendedName>
        <fullName evidence="8">HMA domain-containing protein</fullName>
    </recommendedName>
</protein>
<evidence type="ECO:0000256" key="1">
    <source>
        <dbReference type="ARBA" id="ARBA00022448"/>
    </source>
</evidence>
<organism evidence="9 10">
    <name type="scientific">Smittium megazygosporum</name>
    <dbReference type="NCBI Taxonomy" id="133381"/>
    <lineage>
        <taxon>Eukaryota</taxon>
        <taxon>Fungi</taxon>
        <taxon>Fungi incertae sedis</taxon>
        <taxon>Zoopagomycota</taxon>
        <taxon>Kickxellomycotina</taxon>
        <taxon>Harpellomycetes</taxon>
        <taxon>Harpellales</taxon>
        <taxon>Legeriomycetaceae</taxon>
        <taxon>Smittium</taxon>
    </lineage>
</organism>
<dbReference type="EMBL" id="MBFS01000188">
    <property type="protein sequence ID" value="PVV03818.1"/>
    <property type="molecule type" value="Genomic_DNA"/>
</dbReference>
<keyword evidence="2" id="KW-0479">Metal-binding</keyword>
<evidence type="ECO:0000256" key="5">
    <source>
        <dbReference type="ARBA" id="ARBA00023065"/>
    </source>
</evidence>
<comment type="caution">
    <text evidence="9">The sequence shown here is derived from an EMBL/GenBank/DDBJ whole genome shotgun (WGS) entry which is preliminary data.</text>
</comment>
<evidence type="ECO:0000256" key="6">
    <source>
        <dbReference type="ARBA" id="ARBA00023186"/>
    </source>
</evidence>
<dbReference type="AlphaFoldDB" id="A0A2T9ZGV7"/>
<name>A0A2T9ZGV7_9FUNG</name>